<dbReference type="CDD" id="cd01740">
    <property type="entry name" value="GATase1_FGAR_AT"/>
    <property type="match status" value="1"/>
</dbReference>
<feature type="compositionally biased region" description="Basic residues" evidence="14">
    <location>
        <begin position="25"/>
        <end position="38"/>
    </location>
</feature>
<dbReference type="NCBIfam" id="TIGR01735">
    <property type="entry name" value="FGAM_synt"/>
    <property type="match status" value="1"/>
</dbReference>
<accession>A0A5B8MH19</accession>
<evidence type="ECO:0000256" key="9">
    <source>
        <dbReference type="ARBA" id="ARBA00022842"/>
    </source>
</evidence>
<dbReference type="Gene3D" id="1.10.8.750">
    <property type="entry name" value="Phosphoribosylformylglycinamidine synthase, linker domain"/>
    <property type="match status" value="1"/>
</dbReference>
<dbReference type="SUPFAM" id="SSF55326">
    <property type="entry name" value="PurM N-terminal domain-like"/>
    <property type="match status" value="2"/>
</dbReference>
<dbReference type="Pfam" id="PF02769">
    <property type="entry name" value="AIRS_C"/>
    <property type="match status" value="2"/>
</dbReference>
<dbReference type="SUPFAM" id="SSF56042">
    <property type="entry name" value="PurM C-terminal domain-like"/>
    <property type="match status" value="2"/>
</dbReference>
<dbReference type="Pfam" id="PF18076">
    <property type="entry name" value="FGAR-AT_N"/>
    <property type="match status" value="1"/>
</dbReference>
<dbReference type="InterPro" id="IPR010918">
    <property type="entry name" value="PurM-like_C_dom"/>
</dbReference>
<evidence type="ECO:0000256" key="13">
    <source>
        <dbReference type="ARBA" id="ARBA00052585"/>
    </source>
</evidence>
<evidence type="ECO:0000259" key="18">
    <source>
        <dbReference type="Pfam" id="PF22689"/>
    </source>
</evidence>
<dbReference type="SUPFAM" id="SSF82697">
    <property type="entry name" value="PurS-like"/>
    <property type="match status" value="1"/>
</dbReference>
<dbReference type="FunFam" id="3.30.1330.10:FF:000007">
    <property type="entry name" value="Phosphoribosylformylglycinamidine synthase, putative"/>
    <property type="match status" value="1"/>
</dbReference>
<reference evidence="19 20" key="1">
    <citation type="submission" date="2018-07" db="EMBL/GenBank/DDBJ databases">
        <title>The complete nuclear genome of the prasinophyte Chloropicon primus (CCMP1205).</title>
        <authorList>
            <person name="Pombert J.-F."/>
            <person name="Otis C."/>
            <person name="Turmel M."/>
            <person name="Lemieux C."/>
        </authorList>
    </citation>
    <scope>NUCLEOTIDE SEQUENCE [LARGE SCALE GENOMIC DNA]</scope>
    <source>
        <strain evidence="19 20">CCMP1205</strain>
    </source>
</reference>
<evidence type="ECO:0000259" key="16">
    <source>
        <dbReference type="Pfam" id="PF18072"/>
    </source>
</evidence>
<evidence type="ECO:0000256" key="7">
    <source>
        <dbReference type="ARBA" id="ARBA00022755"/>
    </source>
</evidence>
<dbReference type="Gene3D" id="3.30.1330.10">
    <property type="entry name" value="PurM-like, N-terminal domain"/>
    <property type="match status" value="2"/>
</dbReference>
<feature type="domain" description="PurM-like C-terminal" evidence="15">
    <location>
        <begin position="549"/>
        <end position="705"/>
    </location>
</feature>
<dbReference type="OrthoDB" id="6666987at2759"/>
<dbReference type="GO" id="GO:0005737">
    <property type="term" value="C:cytoplasm"/>
    <property type="evidence" value="ECO:0007669"/>
    <property type="project" value="TreeGrafter"/>
</dbReference>
<dbReference type="FunFam" id="3.90.650.10:FF:000006">
    <property type="entry name" value="Phosphoribosylformylglycinamidine synthase, putative"/>
    <property type="match status" value="1"/>
</dbReference>
<organism evidence="19 20">
    <name type="scientific">Chloropicon primus</name>
    <dbReference type="NCBI Taxonomy" id="1764295"/>
    <lineage>
        <taxon>Eukaryota</taxon>
        <taxon>Viridiplantae</taxon>
        <taxon>Chlorophyta</taxon>
        <taxon>Chloropicophyceae</taxon>
        <taxon>Chloropicales</taxon>
        <taxon>Chloropicaceae</taxon>
        <taxon>Chloropicon</taxon>
    </lineage>
</organism>
<proteinExistence type="inferred from homology"/>
<dbReference type="CDD" id="cd02204">
    <property type="entry name" value="PurL_repeat2"/>
    <property type="match status" value="1"/>
</dbReference>
<feature type="region of interest" description="Disordered" evidence="14">
    <location>
        <begin position="1"/>
        <end position="76"/>
    </location>
</feature>
<dbReference type="Pfam" id="PF13507">
    <property type="entry name" value="GATase_5"/>
    <property type="match status" value="1"/>
</dbReference>
<evidence type="ECO:0000256" key="2">
    <source>
        <dbReference type="ARBA" id="ARBA00008608"/>
    </source>
</evidence>
<evidence type="ECO:0000259" key="15">
    <source>
        <dbReference type="Pfam" id="PF02769"/>
    </source>
</evidence>
<feature type="domain" description="Phosphoribosylformylglycinamidine synthase linker" evidence="16">
    <location>
        <begin position="288"/>
        <end position="337"/>
    </location>
</feature>
<evidence type="ECO:0000256" key="6">
    <source>
        <dbReference type="ARBA" id="ARBA00022741"/>
    </source>
</evidence>
<dbReference type="SUPFAM" id="SSF109736">
    <property type="entry name" value="FGAM synthase PurL, linker domain"/>
    <property type="match status" value="1"/>
</dbReference>
<evidence type="ECO:0000256" key="10">
    <source>
        <dbReference type="ARBA" id="ARBA00022962"/>
    </source>
</evidence>
<keyword evidence="8" id="KW-0067">ATP-binding</keyword>
<dbReference type="GO" id="GO:0005524">
    <property type="term" value="F:ATP binding"/>
    <property type="evidence" value="ECO:0007669"/>
    <property type="project" value="UniProtKB-KW"/>
</dbReference>
<dbReference type="InterPro" id="IPR010073">
    <property type="entry name" value="PurL_large"/>
</dbReference>
<comment type="similarity">
    <text evidence="2">In the N-terminal section; belongs to the FGAMS family.</text>
</comment>
<evidence type="ECO:0000313" key="19">
    <source>
        <dbReference type="EMBL" id="QDZ18995.1"/>
    </source>
</evidence>
<evidence type="ECO:0000256" key="1">
    <source>
        <dbReference type="ARBA" id="ARBA00004920"/>
    </source>
</evidence>
<dbReference type="InterPro" id="IPR040707">
    <property type="entry name" value="FGAR-AT_N"/>
</dbReference>
<dbReference type="GO" id="GO:0004642">
    <property type="term" value="F:phosphoribosylformylglycinamidine synthase activity"/>
    <property type="evidence" value="ECO:0007669"/>
    <property type="project" value="UniProtKB-EC"/>
</dbReference>
<dbReference type="HAMAP" id="MF_00419">
    <property type="entry name" value="PurL_1"/>
    <property type="match status" value="1"/>
</dbReference>
<dbReference type="Pfam" id="PF22689">
    <property type="entry name" value="FGAR-AT_PurM_N-like"/>
    <property type="match status" value="1"/>
</dbReference>
<dbReference type="GO" id="GO:0046872">
    <property type="term" value="F:metal ion binding"/>
    <property type="evidence" value="ECO:0007669"/>
    <property type="project" value="UniProtKB-KW"/>
</dbReference>
<dbReference type="PANTHER" id="PTHR10099:SF1">
    <property type="entry name" value="PHOSPHORIBOSYLFORMYLGLYCINAMIDINE SYNTHASE"/>
    <property type="match status" value="1"/>
</dbReference>
<dbReference type="Gene3D" id="3.90.650.10">
    <property type="entry name" value="PurM-like C-terminal domain"/>
    <property type="match status" value="2"/>
</dbReference>
<dbReference type="PROSITE" id="PS51273">
    <property type="entry name" value="GATASE_TYPE_1"/>
    <property type="match status" value="1"/>
</dbReference>
<name>A0A5B8MH19_9CHLO</name>
<dbReference type="InterPro" id="IPR036604">
    <property type="entry name" value="PurS-like_sf"/>
</dbReference>
<dbReference type="EC" id="6.3.5.3" evidence="3"/>
<dbReference type="Gene3D" id="3.40.50.880">
    <property type="match status" value="1"/>
</dbReference>
<dbReference type="FunFam" id="1.10.8.750:FF:000001">
    <property type="entry name" value="Putative phosphoribosylformylglycinamidine synthase"/>
    <property type="match status" value="1"/>
</dbReference>
<evidence type="ECO:0000256" key="11">
    <source>
        <dbReference type="ARBA" id="ARBA00029823"/>
    </source>
</evidence>
<dbReference type="InterPro" id="IPR036921">
    <property type="entry name" value="PurM-like_N_sf"/>
</dbReference>
<dbReference type="NCBIfam" id="NF003672">
    <property type="entry name" value="PRK05297.1"/>
    <property type="match status" value="1"/>
</dbReference>
<protein>
    <recommendedName>
        <fullName evidence="3">phosphoribosylformylglycinamidine synthase</fullName>
        <ecNumber evidence="3">6.3.5.3</ecNumber>
    </recommendedName>
    <alternativeName>
        <fullName evidence="12">Formylglycinamide ribonucleotide amidotransferase</fullName>
    </alternativeName>
    <alternativeName>
        <fullName evidence="11">Formylglycinamide ribotide amidotransferase</fullName>
    </alternativeName>
</protein>
<dbReference type="SUPFAM" id="SSF52317">
    <property type="entry name" value="Class I glutamine amidotransferase-like"/>
    <property type="match status" value="1"/>
</dbReference>
<dbReference type="Proteomes" id="UP000316726">
    <property type="component" value="Chromosome 2"/>
</dbReference>
<dbReference type="STRING" id="1764295.A0A5B8MH19"/>
<keyword evidence="7" id="KW-0658">Purine biosynthesis</keyword>
<evidence type="ECO:0000256" key="5">
    <source>
        <dbReference type="ARBA" id="ARBA00022723"/>
    </source>
</evidence>
<evidence type="ECO:0000256" key="3">
    <source>
        <dbReference type="ARBA" id="ARBA00012747"/>
    </source>
</evidence>
<feature type="domain" description="FGAR-AT PurM N-terminal-like" evidence="18">
    <location>
        <begin position="767"/>
        <end position="920"/>
    </location>
</feature>
<dbReference type="UniPathway" id="UPA00074">
    <property type="reaction ID" value="UER00128"/>
</dbReference>
<dbReference type="InterPro" id="IPR041609">
    <property type="entry name" value="PurL_linker"/>
</dbReference>
<dbReference type="GO" id="GO:0006189">
    <property type="term" value="P:'de novo' IMP biosynthetic process"/>
    <property type="evidence" value="ECO:0007669"/>
    <property type="project" value="UniProtKB-UniPathway"/>
</dbReference>
<dbReference type="InterPro" id="IPR029062">
    <property type="entry name" value="Class_I_gatase-like"/>
</dbReference>
<keyword evidence="20" id="KW-1185">Reference proteome</keyword>
<keyword evidence="4" id="KW-0436">Ligase</keyword>
<feature type="domain" description="PurM-like C-terminal" evidence="15">
    <location>
        <begin position="951"/>
        <end position="1079"/>
    </location>
</feature>
<evidence type="ECO:0000259" key="17">
    <source>
        <dbReference type="Pfam" id="PF18076"/>
    </source>
</evidence>
<evidence type="ECO:0000256" key="8">
    <source>
        <dbReference type="ARBA" id="ARBA00022840"/>
    </source>
</evidence>
<comment type="catalytic activity">
    <reaction evidence="13">
        <text>N(2)-formyl-N(1)-(5-phospho-beta-D-ribosyl)glycinamide + L-glutamine + ATP + H2O = 2-formamido-N(1)-(5-O-phospho-beta-D-ribosyl)acetamidine + L-glutamate + ADP + phosphate + H(+)</text>
        <dbReference type="Rhea" id="RHEA:17129"/>
        <dbReference type="ChEBI" id="CHEBI:15377"/>
        <dbReference type="ChEBI" id="CHEBI:15378"/>
        <dbReference type="ChEBI" id="CHEBI:29985"/>
        <dbReference type="ChEBI" id="CHEBI:30616"/>
        <dbReference type="ChEBI" id="CHEBI:43474"/>
        <dbReference type="ChEBI" id="CHEBI:58359"/>
        <dbReference type="ChEBI" id="CHEBI:147286"/>
        <dbReference type="ChEBI" id="CHEBI:147287"/>
        <dbReference type="ChEBI" id="CHEBI:456216"/>
        <dbReference type="EC" id="6.3.5.3"/>
    </reaction>
</comment>
<gene>
    <name evidence="19" type="ORF">A3770_02p15130</name>
</gene>
<dbReference type="InterPro" id="IPR036676">
    <property type="entry name" value="PurM-like_C_sf"/>
</dbReference>
<evidence type="ECO:0000313" key="20">
    <source>
        <dbReference type="Proteomes" id="UP000316726"/>
    </source>
</evidence>
<keyword evidence="5" id="KW-0479">Metal-binding</keyword>
<evidence type="ECO:0000256" key="12">
    <source>
        <dbReference type="ARBA" id="ARBA00032632"/>
    </source>
</evidence>
<keyword evidence="6" id="KW-0547">Nucleotide-binding</keyword>
<dbReference type="SMART" id="SM01211">
    <property type="entry name" value="GATase_5"/>
    <property type="match status" value="1"/>
</dbReference>
<dbReference type="FunFam" id="3.30.1330.10:FF:000009">
    <property type="entry name" value="Probable phosphoribosylformylglycinamidine synthase"/>
    <property type="match status" value="1"/>
</dbReference>
<comment type="pathway">
    <text evidence="1">Purine metabolism; IMP biosynthesis via de novo pathway; 5-amino-1-(5-phospho-D-ribosyl)imidazole from N(2)-formyl-N(1)-(5-phospho-D-ribosyl)glycinamide: step 1/2.</text>
</comment>
<sequence length="1420" mass="154061">MVARRGARVGLRREGSLSSLSSRRVALRRIARKSNHPHGVHEARSSSSSLSSRSVVVNGGGQGGPRPSGPPDPREVATRAVSFGTEGRSGVAPATLDALISAPAGRVFQLYRTPLLSGEALKTLLAKARAEVSPSIESIEAEACFNLEVRKALDRGASETVLWLLGETFELDRLTHQSAFGADGGSVVEVGPRMSFSTAWCSNAVSIFKSCGLEENIGRTERSSRFRLTFSDRRASGLTAEEREKFAELVHDRMTEQVYERPLESFESDVVPAPVLSIPVIEEGRKALEDINEEMGLAFDDWDIDYYMNLFCNEVGRNPTNVELFDLGQSNSEHSRHWFFKGDLTVDGKKKDECLFDIVEDTLKENPGNSVIAFKDNSSAIKGFKVNRLEPSNPGEPSPLEVQEKDYDILFTAETHNFPCAVAPYPGAETGAGGRMRDTHATGIGSLLTAGTAGYCVGNLHMDNDLHPWEDGKQPYPESLASPLQILIDASNGASDYGNKFGEPLIQGYTRTFGQRLPNGERREWLKPIMFSAGIGQINHQHLEKSDPEVGMLVVKIGGPAYRIGMGGGAASSLPSGSNKAELDFNAVQRGDGEFAQKLYRVAKACVEMGEKNPIVSIHDQGAGGNCNCVKEIIYPLGAEIDIREIKVGDETMSVLEIWGAEYQENDCLLIKPESRALLEKIAERERCLVSFIGVIKGDGKIVLKDRNAAPGDVIPEDLDLDKVLGKMPRKKYDLVRDQIQTTPLDSGAMPFTEALHRVLRLPSVCSKRFLTTKVDRSVSGLVAQQQCVGPLQLPLADVAVVAQTFEDVTGGACSIGEQPLKGMLNPSAMARLAVAEAVTNIMWAPLTSIEDIKSSVNWMYAAKMDGEGAAMYDAAVALRDSMISLGIACDGGKDSLSMAASAGGEVVKAPGNLVVSAYCTCSDITKVVTPDLKRQKDGVLLHVDLAHGKRRLGGSAYAQVNDSLGDAVPDVDNMGELRLAFEIVQSLIYAGKISAGHDISDGGLVTTLLEMAFAGNCGMEANFLTEFSATEALFAEEPGFVLEVSEADQADIMSLFGSKDICCEVVGRTSASNGINISVNGEDVVKSTVQSLRDVWEQSAFELEKLQCADVCVENEAASLSVRKAPLWNIPYTPELTRGSVMKAQAKHKVAIIREEGSNGDREMAAAFHAAGFEAWDISMSDMLSGKASLESFRGIAFVGGFSYADVLDSAKGWAGGIRFNKALQDEFKRFYERPDTFSLGVCNGCQLMALLGWVPGGETYGDHLAENEQPRFVHNVSGRFESRWSNVTIKDSPAVMLKGMEGLTMGIWVAHGEGRAHFPDASLKEKLEEGGCFPIRYCDDDGLVSESYPSNPNGSPEGIASICSPDGRHLALMPHPERCFLNWQLPWYPSDSILSHNMPSPWLKLFQNAREWCDETFM</sequence>
<dbReference type="PANTHER" id="PTHR10099">
    <property type="entry name" value="PHOSPHORIBOSYLFORMYLGLYCINAMIDINE SYNTHASE"/>
    <property type="match status" value="1"/>
</dbReference>
<feature type="domain" description="Phosphoribosylformylglycinamidine synthase N-terminal" evidence="17">
    <location>
        <begin position="144"/>
        <end position="261"/>
    </location>
</feature>
<evidence type="ECO:0000256" key="4">
    <source>
        <dbReference type="ARBA" id="ARBA00022598"/>
    </source>
</evidence>
<keyword evidence="9" id="KW-0460">Magnesium</keyword>
<dbReference type="EMBL" id="CP031035">
    <property type="protein sequence ID" value="QDZ18995.1"/>
    <property type="molecule type" value="Genomic_DNA"/>
</dbReference>
<dbReference type="InterPro" id="IPR055181">
    <property type="entry name" value="FGAR-AT_PurM_N-like"/>
</dbReference>
<evidence type="ECO:0000256" key="14">
    <source>
        <dbReference type="SAM" id="MobiDB-lite"/>
    </source>
</evidence>
<dbReference type="CDD" id="cd02203">
    <property type="entry name" value="PurL_repeat1"/>
    <property type="match status" value="1"/>
</dbReference>
<keyword evidence="10" id="KW-0315">Glutamine amidotransferase</keyword>
<dbReference type="Pfam" id="PF18072">
    <property type="entry name" value="FGAR-AT_linker"/>
    <property type="match status" value="1"/>
</dbReference>
<feature type="compositionally biased region" description="Low complexity" evidence="14">
    <location>
        <begin position="45"/>
        <end position="57"/>
    </location>
</feature>